<dbReference type="Pfam" id="PF00753">
    <property type="entry name" value="Lactamase_B"/>
    <property type="match status" value="1"/>
</dbReference>
<protein>
    <submittedName>
        <fullName evidence="6">MBL fold metallo-hydrolase</fullName>
    </submittedName>
</protein>
<keyword evidence="4" id="KW-0862">Zinc</keyword>
<proteinExistence type="inferred from homology"/>
<reference evidence="6 7" key="1">
    <citation type="submission" date="2019-05" db="EMBL/GenBank/DDBJ databases">
        <title>Microbulbifer harenosus sp. nov., an alginate-degrading bacterium isolated from coastal sand.</title>
        <authorList>
            <person name="Huang H."/>
            <person name="Mo K."/>
            <person name="Bao S."/>
        </authorList>
    </citation>
    <scope>NUCLEOTIDE SEQUENCE [LARGE SCALE GENOMIC DNA]</scope>
    <source>
        <strain evidence="6 7">HB161719</strain>
    </source>
</reference>
<evidence type="ECO:0000313" key="6">
    <source>
        <dbReference type="EMBL" id="TLM74464.1"/>
    </source>
</evidence>
<dbReference type="InterPro" id="IPR051013">
    <property type="entry name" value="MBL_superfamily_lactonases"/>
</dbReference>
<comment type="similarity">
    <text evidence="1">Belongs to the metallo-beta-lactamase superfamily.</text>
</comment>
<dbReference type="CDD" id="cd07720">
    <property type="entry name" value="OPHC2-like_MBL-fold"/>
    <property type="match status" value="1"/>
</dbReference>
<gene>
    <name evidence="6" type="ORF">FDY93_17625</name>
</gene>
<keyword evidence="2" id="KW-0479">Metal-binding</keyword>
<dbReference type="EMBL" id="VANI01000021">
    <property type="protein sequence ID" value="TLM74464.1"/>
    <property type="molecule type" value="Genomic_DNA"/>
</dbReference>
<evidence type="ECO:0000256" key="4">
    <source>
        <dbReference type="ARBA" id="ARBA00022833"/>
    </source>
</evidence>
<evidence type="ECO:0000259" key="5">
    <source>
        <dbReference type="SMART" id="SM00849"/>
    </source>
</evidence>
<dbReference type="PANTHER" id="PTHR42978:SF6">
    <property type="entry name" value="QUORUM-QUENCHING LACTONASE YTNP-RELATED"/>
    <property type="match status" value="1"/>
</dbReference>
<dbReference type="RefSeq" id="WP_138237062.1">
    <property type="nucleotide sequence ID" value="NZ_CP185860.1"/>
</dbReference>
<dbReference type="SMART" id="SM00849">
    <property type="entry name" value="Lactamase_B"/>
    <property type="match status" value="1"/>
</dbReference>
<evidence type="ECO:0000256" key="1">
    <source>
        <dbReference type="ARBA" id="ARBA00007749"/>
    </source>
</evidence>
<comment type="caution">
    <text evidence="6">The sequence shown here is derived from an EMBL/GenBank/DDBJ whole genome shotgun (WGS) entry which is preliminary data.</text>
</comment>
<dbReference type="SUPFAM" id="SSF56281">
    <property type="entry name" value="Metallo-hydrolase/oxidoreductase"/>
    <property type="match status" value="1"/>
</dbReference>
<evidence type="ECO:0000256" key="2">
    <source>
        <dbReference type="ARBA" id="ARBA00022723"/>
    </source>
</evidence>
<accession>A0ABY2UDI8</accession>
<dbReference type="InterPro" id="IPR036866">
    <property type="entry name" value="RibonucZ/Hydroxyglut_hydro"/>
</dbReference>
<evidence type="ECO:0000256" key="3">
    <source>
        <dbReference type="ARBA" id="ARBA00022801"/>
    </source>
</evidence>
<keyword evidence="3" id="KW-0378">Hydrolase</keyword>
<name>A0ABY2UDI8_9GAMM</name>
<feature type="domain" description="Metallo-beta-lactamase" evidence="5">
    <location>
        <begin position="103"/>
        <end position="294"/>
    </location>
</feature>
<keyword evidence="7" id="KW-1185">Reference proteome</keyword>
<sequence length="316" mass="33534">MSHSFPLSGSFFNHVKQQGWNFARCVLLVTLSLPVFAEDKRPAADSPSSIHNFSIGNFKATALHDGDIQLPNDATVIGINQPPGKIAALLKRNDLPTDKLQLSIQALLVRAGDRVYLFDTGAGDVDFADAGRLPAALAEAGVTPAQVTDIFISHAHPDHVGGLLEENGSLRFTNAAVHMAAPEWQALQGDTNNAALAAAIKPAVKPFAPGSALVPGVTAVKVDGHTPGHSAYEIADGKSRLLYIGDSAHHFVVSVQRPRWTIAFDGDAPVAEASREALLARAADDAALQIYSPHFPFPGLGRFQRKGGDIVWVPVD</sequence>
<dbReference type="Proteomes" id="UP000306791">
    <property type="component" value="Unassembled WGS sequence"/>
</dbReference>
<dbReference type="PANTHER" id="PTHR42978">
    <property type="entry name" value="QUORUM-QUENCHING LACTONASE YTNP-RELATED-RELATED"/>
    <property type="match status" value="1"/>
</dbReference>
<evidence type="ECO:0000313" key="7">
    <source>
        <dbReference type="Proteomes" id="UP000306791"/>
    </source>
</evidence>
<dbReference type="Gene3D" id="3.60.15.10">
    <property type="entry name" value="Ribonuclease Z/Hydroxyacylglutathione hydrolase-like"/>
    <property type="match status" value="1"/>
</dbReference>
<dbReference type="InterPro" id="IPR001279">
    <property type="entry name" value="Metallo-B-lactamas"/>
</dbReference>
<organism evidence="6 7">
    <name type="scientific">Microbulbifer harenosus</name>
    <dbReference type="NCBI Taxonomy" id="2576840"/>
    <lineage>
        <taxon>Bacteria</taxon>
        <taxon>Pseudomonadati</taxon>
        <taxon>Pseudomonadota</taxon>
        <taxon>Gammaproteobacteria</taxon>
        <taxon>Cellvibrionales</taxon>
        <taxon>Microbulbiferaceae</taxon>
        <taxon>Microbulbifer</taxon>
    </lineage>
</organism>